<dbReference type="PRINTS" id="PR00367">
    <property type="entry name" value="ETHRSPELEMNT"/>
</dbReference>
<reference evidence="11 12" key="1">
    <citation type="journal article" date="2024" name="G3 (Bethesda)">
        <title>Genome assembly of Hibiscus sabdariffa L. provides insights into metabolisms of medicinal natural products.</title>
        <authorList>
            <person name="Kim T."/>
        </authorList>
    </citation>
    <scope>NUCLEOTIDE SEQUENCE [LARGE SCALE GENOMIC DNA]</scope>
    <source>
        <strain evidence="11">TK-2024</strain>
        <tissue evidence="11">Old leaves</tissue>
    </source>
</reference>
<keyword evidence="5" id="KW-0010">Activator</keyword>
<sequence>MGENQNPNVPIPPFMGSCRKRKRRNGLSVADSLKLLTENFETKQAFKAPAKGSKRGCMEGKGGPQNKDCTYRGVRQRKWGKWVAEIRVPKQGNRLWLGTFPTALEAALAYDAAAKTIYGEKAILNMPHLSDSDNSHCLHSTATTSAFSEATAADEMQGANNGGGELFFTKDDEYLASACDAAAKTTYGEKALLNMPHLSDSDDPIVTASDCLHSTATTSAFSEATAANEIQCASNGGGELFFTEDEYLAALLNMPHLSDSDDPIVTASDCLHSTATTSAFSEATAANEIQCASNGGGELFFTEDEYLAALLNMPHLSDSDDPIVTASDGLHSTATTSAFSEATAANEIQCASNGGGELFFTEDEYLDLAYEYLDLEDLWD</sequence>
<comment type="subcellular location">
    <subcellularLocation>
        <location evidence="1">Nucleus</location>
    </subcellularLocation>
</comment>
<dbReference type="SMART" id="SM00380">
    <property type="entry name" value="AP2"/>
    <property type="match status" value="1"/>
</dbReference>
<name>A0ABR2PYB5_9ROSI</name>
<evidence type="ECO:0000313" key="11">
    <source>
        <dbReference type="EMBL" id="KAK8993416.1"/>
    </source>
</evidence>
<evidence type="ECO:0000259" key="10">
    <source>
        <dbReference type="PROSITE" id="PS51032"/>
    </source>
</evidence>
<keyword evidence="2" id="KW-0805">Transcription regulation</keyword>
<dbReference type="PANTHER" id="PTHR31241">
    <property type="entry name" value="DEHYDRATION-RESPONSIVE ELEMENT-BINDING PROTEIN 2C"/>
    <property type="match status" value="1"/>
</dbReference>
<gene>
    <name evidence="11" type="ORF">V6N11_033514</name>
</gene>
<comment type="similarity">
    <text evidence="8">Belongs to the AP2/ERF transcription factor family. ERF subfamily.</text>
</comment>
<keyword evidence="3" id="KW-0346">Stress response</keyword>
<dbReference type="InterPro" id="IPR036955">
    <property type="entry name" value="AP2/ERF_dom_sf"/>
</dbReference>
<dbReference type="Proteomes" id="UP001396334">
    <property type="component" value="Unassembled WGS sequence"/>
</dbReference>
<accession>A0ABR2PYB5</accession>
<organism evidence="11 12">
    <name type="scientific">Hibiscus sabdariffa</name>
    <name type="common">roselle</name>
    <dbReference type="NCBI Taxonomy" id="183260"/>
    <lineage>
        <taxon>Eukaryota</taxon>
        <taxon>Viridiplantae</taxon>
        <taxon>Streptophyta</taxon>
        <taxon>Embryophyta</taxon>
        <taxon>Tracheophyta</taxon>
        <taxon>Spermatophyta</taxon>
        <taxon>Magnoliopsida</taxon>
        <taxon>eudicotyledons</taxon>
        <taxon>Gunneridae</taxon>
        <taxon>Pentapetalae</taxon>
        <taxon>rosids</taxon>
        <taxon>malvids</taxon>
        <taxon>Malvales</taxon>
        <taxon>Malvaceae</taxon>
        <taxon>Malvoideae</taxon>
        <taxon>Hibiscus</taxon>
    </lineage>
</organism>
<keyword evidence="12" id="KW-1185">Reference proteome</keyword>
<evidence type="ECO:0000256" key="1">
    <source>
        <dbReference type="ARBA" id="ARBA00004123"/>
    </source>
</evidence>
<keyword evidence="4" id="KW-0238">DNA-binding</keyword>
<keyword evidence="7" id="KW-0539">Nucleus</keyword>
<dbReference type="PROSITE" id="PS51032">
    <property type="entry name" value="AP2_ERF"/>
    <property type="match status" value="1"/>
</dbReference>
<evidence type="ECO:0000256" key="5">
    <source>
        <dbReference type="ARBA" id="ARBA00023159"/>
    </source>
</evidence>
<dbReference type="CDD" id="cd00018">
    <property type="entry name" value="AP2"/>
    <property type="match status" value="1"/>
</dbReference>
<evidence type="ECO:0000256" key="4">
    <source>
        <dbReference type="ARBA" id="ARBA00023125"/>
    </source>
</evidence>
<keyword evidence="6" id="KW-0804">Transcription</keyword>
<feature type="domain" description="AP2/ERF" evidence="10">
    <location>
        <begin position="70"/>
        <end position="127"/>
    </location>
</feature>
<dbReference type="SUPFAM" id="SSF54171">
    <property type="entry name" value="DNA-binding domain"/>
    <property type="match status" value="1"/>
</dbReference>
<evidence type="ECO:0000256" key="8">
    <source>
        <dbReference type="ARBA" id="ARBA00024343"/>
    </source>
</evidence>
<evidence type="ECO:0000256" key="7">
    <source>
        <dbReference type="ARBA" id="ARBA00023242"/>
    </source>
</evidence>
<proteinExistence type="inferred from homology"/>
<dbReference type="InterPro" id="IPR016177">
    <property type="entry name" value="DNA-bd_dom_sf"/>
</dbReference>
<comment type="caution">
    <text evidence="11">The sequence shown here is derived from an EMBL/GenBank/DDBJ whole genome shotgun (WGS) entry which is preliminary data.</text>
</comment>
<evidence type="ECO:0000256" key="6">
    <source>
        <dbReference type="ARBA" id="ARBA00023163"/>
    </source>
</evidence>
<feature type="region of interest" description="Disordered" evidence="9">
    <location>
        <begin position="47"/>
        <end position="69"/>
    </location>
</feature>
<evidence type="ECO:0000256" key="2">
    <source>
        <dbReference type="ARBA" id="ARBA00023015"/>
    </source>
</evidence>
<evidence type="ECO:0000256" key="3">
    <source>
        <dbReference type="ARBA" id="ARBA00023016"/>
    </source>
</evidence>
<dbReference type="EMBL" id="JBBPBN010000049">
    <property type="protein sequence ID" value="KAK8993416.1"/>
    <property type="molecule type" value="Genomic_DNA"/>
</dbReference>
<dbReference type="Gene3D" id="3.30.730.10">
    <property type="entry name" value="AP2/ERF domain"/>
    <property type="match status" value="1"/>
</dbReference>
<dbReference type="Pfam" id="PF00847">
    <property type="entry name" value="AP2"/>
    <property type="match status" value="1"/>
</dbReference>
<evidence type="ECO:0000256" key="9">
    <source>
        <dbReference type="SAM" id="MobiDB-lite"/>
    </source>
</evidence>
<dbReference type="InterPro" id="IPR001471">
    <property type="entry name" value="AP2/ERF_dom"/>
</dbReference>
<dbReference type="PANTHER" id="PTHR31241:SF62">
    <property type="entry name" value="DEHYDRATION-RESPONSIVE ELEMENT-BINDING PROTEIN 2D"/>
    <property type="match status" value="1"/>
</dbReference>
<protein>
    <recommendedName>
        <fullName evidence="10">AP2/ERF domain-containing protein</fullName>
    </recommendedName>
</protein>
<evidence type="ECO:0000313" key="12">
    <source>
        <dbReference type="Proteomes" id="UP001396334"/>
    </source>
</evidence>